<protein>
    <submittedName>
        <fullName evidence="1">Uncharacterized protein</fullName>
    </submittedName>
</protein>
<dbReference type="EMBL" id="LAZR01000020">
    <property type="protein sequence ID" value="KKO05194.1"/>
    <property type="molecule type" value="Genomic_DNA"/>
</dbReference>
<proteinExistence type="predicted"/>
<organism evidence="1">
    <name type="scientific">marine sediment metagenome</name>
    <dbReference type="NCBI Taxonomy" id="412755"/>
    <lineage>
        <taxon>unclassified sequences</taxon>
        <taxon>metagenomes</taxon>
        <taxon>ecological metagenomes</taxon>
    </lineage>
</organism>
<name>A0A0F9YKQ9_9ZZZZ</name>
<evidence type="ECO:0000313" key="1">
    <source>
        <dbReference type="EMBL" id="KKO05194.1"/>
    </source>
</evidence>
<sequence length="46" mass="5295">MRKCSIMLALLIVVLVIASQLMKEDKNLNQKITIAFDDQKHKIDKP</sequence>
<dbReference type="AlphaFoldDB" id="A0A0F9YKQ9"/>
<comment type="caution">
    <text evidence="1">The sequence shown here is derived from an EMBL/GenBank/DDBJ whole genome shotgun (WGS) entry which is preliminary data.</text>
</comment>
<gene>
    <name evidence="1" type="ORF">LCGC14_0080140</name>
</gene>
<accession>A0A0F9YKQ9</accession>
<reference evidence="1" key="1">
    <citation type="journal article" date="2015" name="Nature">
        <title>Complex archaea that bridge the gap between prokaryotes and eukaryotes.</title>
        <authorList>
            <person name="Spang A."/>
            <person name="Saw J.H."/>
            <person name="Jorgensen S.L."/>
            <person name="Zaremba-Niedzwiedzka K."/>
            <person name="Martijn J."/>
            <person name="Lind A.E."/>
            <person name="van Eijk R."/>
            <person name="Schleper C."/>
            <person name="Guy L."/>
            <person name="Ettema T.J."/>
        </authorList>
    </citation>
    <scope>NUCLEOTIDE SEQUENCE</scope>
</reference>